<evidence type="ECO:0000256" key="4">
    <source>
        <dbReference type="ARBA" id="ARBA00022517"/>
    </source>
</evidence>
<evidence type="ECO:0000313" key="10">
    <source>
        <dbReference type="EMBL" id="CAF4929016.1"/>
    </source>
</evidence>
<organism evidence="10 11">
    <name type="scientific">Pieris macdunnoughi</name>
    <dbReference type="NCBI Taxonomy" id="345717"/>
    <lineage>
        <taxon>Eukaryota</taxon>
        <taxon>Metazoa</taxon>
        <taxon>Ecdysozoa</taxon>
        <taxon>Arthropoda</taxon>
        <taxon>Hexapoda</taxon>
        <taxon>Insecta</taxon>
        <taxon>Pterygota</taxon>
        <taxon>Neoptera</taxon>
        <taxon>Endopterygota</taxon>
        <taxon>Lepidoptera</taxon>
        <taxon>Glossata</taxon>
        <taxon>Ditrysia</taxon>
        <taxon>Papilionoidea</taxon>
        <taxon>Pieridae</taxon>
        <taxon>Pierinae</taxon>
        <taxon>Pieris</taxon>
    </lineage>
</organism>
<evidence type="ECO:0000256" key="1">
    <source>
        <dbReference type="ARBA" id="ARBA00004123"/>
    </source>
</evidence>
<dbReference type="InterPro" id="IPR007504">
    <property type="entry name" value="H/ACA_rnp_Gar1/Naf1"/>
</dbReference>
<evidence type="ECO:0000256" key="7">
    <source>
        <dbReference type="ARBA" id="ARBA00022884"/>
    </source>
</evidence>
<dbReference type="GO" id="GO:0006364">
    <property type="term" value="P:rRNA processing"/>
    <property type="evidence" value="ECO:0007669"/>
    <property type="project" value="UniProtKB-KW"/>
</dbReference>
<reference evidence="10" key="1">
    <citation type="submission" date="2021-02" db="EMBL/GenBank/DDBJ databases">
        <authorList>
            <person name="Steward A R."/>
        </authorList>
    </citation>
    <scope>NUCLEOTIDE SEQUENCE</scope>
</reference>
<keyword evidence="8" id="KW-0539">Nucleus</keyword>
<dbReference type="FunFam" id="2.40.10.230:FF:000002">
    <property type="entry name" value="H/ACA ribonucleoprotein complex non-core subunit NAF1"/>
    <property type="match status" value="1"/>
</dbReference>
<dbReference type="Proteomes" id="UP000663880">
    <property type="component" value="Unassembled WGS sequence"/>
</dbReference>
<comment type="caution">
    <text evidence="10">The sequence shown here is derived from an EMBL/GenBank/DDBJ whole genome shotgun (WGS) entry which is preliminary data.</text>
</comment>
<dbReference type="InterPro" id="IPR040309">
    <property type="entry name" value="Naf1"/>
</dbReference>
<gene>
    <name evidence="10" type="ORF">PMACD_LOCUS13691</name>
</gene>
<dbReference type="GO" id="GO:0005634">
    <property type="term" value="C:nucleus"/>
    <property type="evidence" value="ECO:0007669"/>
    <property type="project" value="UniProtKB-SubCell"/>
</dbReference>
<accession>A0A821WPX4</accession>
<feature type="region of interest" description="Disordered" evidence="9">
    <location>
        <begin position="276"/>
        <end position="342"/>
    </location>
</feature>
<keyword evidence="4" id="KW-0690">Ribosome biogenesis</keyword>
<evidence type="ECO:0000256" key="6">
    <source>
        <dbReference type="ARBA" id="ARBA00022553"/>
    </source>
</evidence>
<feature type="region of interest" description="Disordered" evidence="9">
    <location>
        <begin position="1"/>
        <end position="43"/>
    </location>
</feature>
<name>A0A821WPX4_9NEOP</name>
<feature type="compositionally biased region" description="Polar residues" evidence="9">
    <location>
        <begin position="19"/>
        <end position="35"/>
    </location>
</feature>
<dbReference type="SUPFAM" id="SSF50447">
    <property type="entry name" value="Translation proteins"/>
    <property type="match status" value="1"/>
</dbReference>
<comment type="subcellular location">
    <subcellularLocation>
        <location evidence="1">Nucleus</location>
    </subcellularLocation>
</comment>
<keyword evidence="5" id="KW-0698">rRNA processing</keyword>
<dbReference type="EMBL" id="CAJOBZ010000062">
    <property type="protein sequence ID" value="CAF4929016.1"/>
    <property type="molecule type" value="Genomic_DNA"/>
</dbReference>
<dbReference type="GO" id="GO:0005732">
    <property type="term" value="C:sno(s)RNA-containing ribonucleoprotein complex"/>
    <property type="evidence" value="ECO:0007669"/>
    <property type="project" value="InterPro"/>
</dbReference>
<dbReference type="PANTHER" id="PTHR31633">
    <property type="entry name" value="H/ACA RIBONUCLEOPROTEIN COMPLEX NON-CORE SUBUNIT NAF1"/>
    <property type="match status" value="1"/>
</dbReference>
<evidence type="ECO:0000256" key="9">
    <source>
        <dbReference type="SAM" id="MobiDB-lite"/>
    </source>
</evidence>
<feature type="region of interest" description="Disordered" evidence="9">
    <location>
        <begin position="98"/>
        <end position="121"/>
    </location>
</feature>
<feature type="compositionally biased region" description="Acidic residues" evidence="9">
    <location>
        <begin position="98"/>
        <end position="118"/>
    </location>
</feature>
<proteinExistence type="inferred from homology"/>
<dbReference type="AlphaFoldDB" id="A0A821WPX4"/>
<feature type="compositionally biased region" description="Basic and acidic residues" evidence="9">
    <location>
        <begin position="313"/>
        <end position="324"/>
    </location>
</feature>
<dbReference type="GO" id="GO:0000493">
    <property type="term" value="P:box H/ACA snoRNP assembly"/>
    <property type="evidence" value="ECO:0007669"/>
    <property type="project" value="InterPro"/>
</dbReference>
<evidence type="ECO:0000256" key="8">
    <source>
        <dbReference type="ARBA" id="ARBA00023242"/>
    </source>
</evidence>
<sequence length="421" mass="46633">MENHDQSNNKNVSLSLLSEYNSDSESEYTPSNENAAETDGDSDTVELSEMVLKNNIINACAHGPLPSGESDGEVTTHMIIDSSENAVSQYDVTMYRVDDEDSDDSESDSSEESSDSDVDSVKDIEGAYSGDELSGNQAEILVPPKVPGEIGLDELPPIEDLTISIPAQETTKIGKICSIVDRLVVVQGLPETPAVDIDSILFLENGAKPLGQVFDVFGPVSQPHYCVRFNSADHIAERGVDVNMDVFIAPDTPHTNYVIVQQLMKVKGCDASWLNDVETPPNQAEFSDDEEERRVRREKKKNRQENETTGGETSKDRKILEAKRKTPQFRNRNSNYRGPPGPVYHGRIPPPHPDINPPPGFTRPMFAPPMFVRPRMRFGRPPFLGAPNMMPFRHNMPTFGSNYCNMPGAHPQWRQPPPPGT</sequence>
<keyword evidence="11" id="KW-1185">Reference proteome</keyword>
<evidence type="ECO:0000256" key="5">
    <source>
        <dbReference type="ARBA" id="ARBA00022552"/>
    </source>
</evidence>
<keyword evidence="7" id="KW-0694">RNA-binding</keyword>
<dbReference type="GO" id="GO:0003723">
    <property type="term" value="F:RNA binding"/>
    <property type="evidence" value="ECO:0007669"/>
    <property type="project" value="UniProtKB-KW"/>
</dbReference>
<keyword evidence="6" id="KW-0597">Phosphoprotein</keyword>
<dbReference type="Gene3D" id="2.40.10.230">
    <property type="entry name" value="Probable tRNA pseudouridine synthase domain"/>
    <property type="match status" value="1"/>
</dbReference>
<dbReference type="GO" id="GO:0043489">
    <property type="term" value="P:RNA stabilization"/>
    <property type="evidence" value="ECO:0007669"/>
    <property type="project" value="UniProtKB-ARBA"/>
</dbReference>
<dbReference type="OrthoDB" id="21550at2759"/>
<comment type="similarity">
    <text evidence="2">Belongs to the NAF1 family.</text>
</comment>
<dbReference type="Pfam" id="PF04410">
    <property type="entry name" value="Gar1"/>
    <property type="match status" value="1"/>
</dbReference>
<protein>
    <recommendedName>
        <fullName evidence="3">H/ACA ribonucleoprotein complex non-core subunit NAF1</fullName>
    </recommendedName>
</protein>
<dbReference type="GO" id="GO:0001522">
    <property type="term" value="P:pseudouridine synthesis"/>
    <property type="evidence" value="ECO:0007669"/>
    <property type="project" value="InterPro"/>
</dbReference>
<evidence type="ECO:0000313" key="11">
    <source>
        <dbReference type="Proteomes" id="UP000663880"/>
    </source>
</evidence>
<evidence type="ECO:0000256" key="2">
    <source>
        <dbReference type="ARBA" id="ARBA00009801"/>
    </source>
</evidence>
<dbReference type="InterPro" id="IPR009000">
    <property type="entry name" value="Transl_B-barrel_sf"/>
</dbReference>
<evidence type="ECO:0000256" key="3">
    <source>
        <dbReference type="ARBA" id="ARBA00021438"/>
    </source>
</evidence>
<dbReference type="InterPro" id="IPR038664">
    <property type="entry name" value="Gar1/Naf1_Cbf5-bd_sf"/>
</dbReference>
<dbReference type="PANTHER" id="PTHR31633:SF1">
    <property type="entry name" value="H_ACA RIBONUCLEOPROTEIN COMPLEX NON-CORE SUBUNIT NAF1"/>
    <property type="match status" value="1"/>
</dbReference>